<protein>
    <recommendedName>
        <fullName evidence="5">acetyl-CoA C-acyltransferase</fullName>
        <ecNumber evidence="5">2.3.1.16</ecNumber>
    </recommendedName>
</protein>
<evidence type="ECO:0000313" key="8">
    <source>
        <dbReference type="Proteomes" id="UP000076476"/>
    </source>
</evidence>
<name>A0A161Y055_9BACI</name>
<dbReference type="STRING" id="33936.AZI98_16965"/>
<dbReference type="InterPro" id="IPR020617">
    <property type="entry name" value="Thiolase_C"/>
</dbReference>
<dbReference type="SUPFAM" id="SSF53901">
    <property type="entry name" value="Thiolase-like"/>
    <property type="match status" value="2"/>
</dbReference>
<evidence type="ECO:0000256" key="2">
    <source>
        <dbReference type="ARBA" id="ARBA00010982"/>
    </source>
</evidence>
<dbReference type="GeneID" id="301125594"/>
<dbReference type="EC" id="2.3.1.16" evidence="5"/>
<dbReference type="OrthoDB" id="9764892at2"/>
<dbReference type="GO" id="GO:0005737">
    <property type="term" value="C:cytoplasm"/>
    <property type="evidence" value="ECO:0007669"/>
    <property type="project" value="UniProtKB-ARBA"/>
</dbReference>
<dbReference type="GO" id="GO:0003988">
    <property type="term" value="F:acetyl-CoA C-acyltransferase activity"/>
    <property type="evidence" value="ECO:0007669"/>
    <property type="project" value="UniProtKB-EC"/>
</dbReference>
<evidence type="ECO:0000256" key="1">
    <source>
        <dbReference type="ARBA" id="ARBA00005189"/>
    </source>
</evidence>
<dbReference type="PROSITE" id="PS00098">
    <property type="entry name" value="THIOLASE_1"/>
    <property type="match status" value="1"/>
</dbReference>
<dbReference type="RefSeq" id="WP_063389429.1">
    <property type="nucleotide sequence ID" value="NZ_LVHY01000125.1"/>
</dbReference>
<dbReference type="InterPro" id="IPR020610">
    <property type="entry name" value="Thiolase_AS"/>
</dbReference>
<dbReference type="Proteomes" id="UP000076476">
    <property type="component" value="Unassembled WGS sequence"/>
</dbReference>
<dbReference type="CDD" id="cd00751">
    <property type="entry name" value="thiolase"/>
    <property type="match status" value="1"/>
</dbReference>
<gene>
    <name evidence="7" type="ORF">AZI98_16965</name>
</gene>
<dbReference type="InterPro" id="IPR020616">
    <property type="entry name" value="Thiolase_N"/>
</dbReference>
<dbReference type="Pfam" id="PF00108">
    <property type="entry name" value="Thiolase_N"/>
    <property type="match status" value="1"/>
</dbReference>
<evidence type="ECO:0000256" key="3">
    <source>
        <dbReference type="ARBA" id="ARBA00022679"/>
    </source>
</evidence>
<reference evidence="7 8" key="1">
    <citation type="submission" date="2016-04" db="EMBL/GenBank/DDBJ databases">
        <title>Draft genome sequence of Aeribacillus pallidus 8m3 from petroleum reservoir.</title>
        <authorList>
            <person name="Poltaraus A.B."/>
            <person name="Nazina T.N."/>
            <person name="Tourova T.P."/>
            <person name="Malakho S.M."/>
            <person name="Korshunova A.V."/>
            <person name="Sokolova D.S."/>
        </authorList>
    </citation>
    <scope>NUCLEOTIDE SEQUENCE [LARGE SCALE GENOMIC DNA]</scope>
    <source>
        <strain evidence="7 8">8m3</strain>
    </source>
</reference>
<comment type="caution">
    <text evidence="7">The sequence shown here is derived from an EMBL/GenBank/DDBJ whole genome shotgun (WGS) entry which is preliminary data.</text>
</comment>
<dbReference type="Pfam" id="PF02803">
    <property type="entry name" value="Thiolase_C"/>
    <property type="match status" value="1"/>
</dbReference>
<keyword evidence="8" id="KW-1185">Reference proteome</keyword>
<organism evidence="7 8">
    <name type="scientific">Aeribacillus pallidus</name>
    <dbReference type="NCBI Taxonomy" id="33936"/>
    <lineage>
        <taxon>Bacteria</taxon>
        <taxon>Bacillati</taxon>
        <taxon>Bacillota</taxon>
        <taxon>Bacilli</taxon>
        <taxon>Bacillales</taxon>
        <taxon>Bacillaceae</taxon>
        <taxon>Aeribacillus</taxon>
    </lineage>
</organism>
<dbReference type="Gene3D" id="3.40.47.10">
    <property type="match status" value="2"/>
</dbReference>
<dbReference type="FunFam" id="3.40.47.10:FF:000010">
    <property type="entry name" value="Acetyl-CoA acetyltransferase (Thiolase)"/>
    <property type="match status" value="1"/>
</dbReference>
<evidence type="ECO:0000256" key="6">
    <source>
        <dbReference type="RuleBase" id="RU003557"/>
    </source>
</evidence>
<keyword evidence="4 6" id="KW-0012">Acyltransferase</keyword>
<proteinExistence type="inferred from homology"/>
<dbReference type="PANTHER" id="PTHR43853:SF2">
    <property type="entry name" value="3-OXOADIPYL-COA_3-OXO-5,6-DEHYDROSUBERYL-COA THIOLASE"/>
    <property type="match status" value="1"/>
</dbReference>
<comment type="similarity">
    <text evidence="2 6">Belongs to the thiolase-like superfamily. Thiolase family.</text>
</comment>
<accession>A0A161Y055</accession>
<dbReference type="InterPro" id="IPR016039">
    <property type="entry name" value="Thiolase-like"/>
</dbReference>
<dbReference type="GO" id="GO:0006635">
    <property type="term" value="P:fatty acid beta-oxidation"/>
    <property type="evidence" value="ECO:0007669"/>
    <property type="project" value="TreeGrafter"/>
</dbReference>
<dbReference type="PROSITE" id="PS00737">
    <property type="entry name" value="THIOLASE_2"/>
    <property type="match status" value="1"/>
</dbReference>
<dbReference type="EMBL" id="LWBR01000072">
    <property type="protein sequence ID" value="KZN94972.1"/>
    <property type="molecule type" value="Genomic_DNA"/>
</dbReference>
<dbReference type="InterPro" id="IPR002155">
    <property type="entry name" value="Thiolase"/>
</dbReference>
<accession>A0A161WUL6</accession>
<dbReference type="InterPro" id="IPR020613">
    <property type="entry name" value="Thiolase_CS"/>
</dbReference>
<dbReference type="PROSITE" id="PS00099">
    <property type="entry name" value="THIOLASE_3"/>
    <property type="match status" value="1"/>
</dbReference>
<dbReference type="GO" id="GO:0010124">
    <property type="term" value="P:phenylacetate catabolic process"/>
    <property type="evidence" value="ECO:0007669"/>
    <property type="project" value="TreeGrafter"/>
</dbReference>
<sequence length="399" mass="42714">MKEAVIVDAVRTPIGRFNGALREVRPDDLAAHVVRELLKRNPIDPSDVEDVIFGCANQAGEDNRNVARMAVLLAGLPETVPGVTVNRLCGSGLEAINQAALAIQGGLGDVYIAGGTESMTRAPYVMMKPQLSGMRDTPTFYDTTLGWRLVNDKLAEMYPPISLGETAENVAARYQISRQEQDEFALESHKKAGKAIQEGRFQDEIVPVTITGKKGEETIVDADEHPRPDTTLEKLNKLKPAFVQDGTVTAGNSSGINDGASALLIMERSIAERLGFKPLARIVGSAVAGVNPSYMGIGPIPATKKVLQRTGLSISQLDLIEINEAFASQSIACIKELGFDMEKVNVNGGAIALGHPLGCSGARIVTTLVHEMKRRDVRYGLATMCIGVGQGIATIVEKI</sequence>
<dbReference type="InterPro" id="IPR020615">
    <property type="entry name" value="Thiolase_acyl_enz_int_AS"/>
</dbReference>
<keyword evidence="3 6" id="KW-0808">Transferase</keyword>
<dbReference type="PIRSF" id="PIRSF000429">
    <property type="entry name" value="Ac-CoA_Ac_transf"/>
    <property type="match status" value="1"/>
</dbReference>
<dbReference type="NCBIfam" id="TIGR01930">
    <property type="entry name" value="AcCoA-C-Actrans"/>
    <property type="match status" value="1"/>
</dbReference>
<evidence type="ECO:0000256" key="5">
    <source>
        <dbReference type="ARBA" id="ARBA00024073"/>
    </source>
</evidence>
<dbReference type="AlphaFoldDB" id="A0A161Y055"/>
<evidence type="ECO:0000256" key="4">
    <source>
        <dbReference type="ARBA" id="ARBA00023315"/>
    </source>
</evidence>
<dbReference type="InterPro" id="IPR050215">
    <property type="entry name" value="Thiolase-like_sf_Thiolase"/>
</dbReference>
<evidence type="ECO:0000313" key="7">
    <source>
        <dbReference type="EMBL" id="KZN94972.1"/>
    </source>
</evidence>
<dbReference type="PANTHER" id="PTHR43853">
    <property type="entry name" value="3-KETOACYL-COA THIOLASE, PEROXISOMAL"/>
    <property type="match status" value="1"/>
</dbReference>
<comment type="pathway">
    <text evidence="1">Lipid metabolism.</text>
</comment>